<dbReference type="EMBL" id="JACGCI010000001">
    <property type="protein sequence ID" value="KAF6766196.1"/>
    <property type="molecule type" value="Genomic_DNA"/>
</dbReference>
<gene>
    <name evidence="1" type="ORF">DFP72DRAFT_9966</name>
</gene>
<comment type="caution">
    <text evidence="1">The sequence shown here is derived from an EMBL/GenBank/DDBJ whole genome shotgun (WGS) entry which is preliminary data.</text>
</comment>
<dbReference type="Proteomes" id="UP000521943">
    <property type="component" value="Unassembled WGS sequence"/>
</dbReference>
<keyword evidence="2" id="KW-1185">Reference proteome</keyword>
<accession>A0A8H6IIK1</accession>
<evidence type="ECO:0000313" key="2">
    <source>
        <dbReference type="Proteomes" id="UP000521943"/>
    </source>
</evidence>
<organism evidence="1 2">
    <name type="scientific">Ephemerocybe angulata</name>
    <dbReference type="NCBI Taxonomy" id="980116"/>
    <lineage>
        <taxon>Eukaryota</taxon>
        <taxon>Fungi</taxon>
        <taxon>Dikarya</taxon>
        <taxon>Basidiomycota</taxon>
        <taxon>Agaricomycotina</taxon>
        <taxon>Agaricomycetes</taxon>
        <taxon>Agaricomycetidae</taxon>
        <taxon>Agaricales</taxon>
        <taxon>Agaricineae</taxon>
        <taxon>Psathyrellaceae</taxon>
        <taxon>Ephemerocybe</taxon>
    </lineage>
</organism>
<reference evidence="1 2" key="1">
    <citation type="submission" date="2020-07" db="EMBL/GenBank/DDBJ databases">
        <title>Comparative genomics of pyrophilous fungi reveals a link between fire events and developmental genes.</title>
        <authorList>
            <consortium name="DOE Joint Genome Institute"/>
            <person name="Steindorff A.S."/>
            <person name="Carver A."/>
            <person name="Calhoun S."/>
            <person name="Stillman K."/>
            <person name="Liu H."/>
            <person name="Lipzen A."/>
            <person name="Pangilinan J."/>
            <person name="Labutti K."/>
            <person name="Bruns T.D."/>
            <person name="Grigoriev I.V."/>
        </authorList>
    </citation>
    <scope>NUCLEOTIDE SEQUENCE [LARGE SCALE GENOMIC DNA]</scope>
    <source>
        <strain evidence="1 2">CBS 144469</strain>
    </source>
</reference>
<proteinExistence type="predicted"/>
<protein>
    <submittedName>
        <fullName evidence="1">Uncharacterized protein</fullName>
    </submittedName>
</protein>
<name>A0A8H6IIK1_9AGAR</name>
<sequence>MHSSWRPQGHKLMTFLFLGASPRPSLPGQSIRKIVLLISPWPPYTLGIRATRLVPSSLVVTTTSSQADSSSRPFGRRLPSCLNSDTSADSSLLPRLDFWLRSLVRFYCVWEGFKLLWGRSLQILPTGRRTWRLLSTPLLAFASTVSRVQIFLARLKTLRNVQWCAPPCPHLMWLLLMAHFPSVV</sequence>
<dbReference type="AlphaFoldDB" id="A0A8H6IIK1"/>
<evidence type="ECO:0000313" key="1">
    <source>
        <dbReference type="EMBL" id="KAF6766196.1"/>
    </source>
</evidence>